<dbReference type="RefSeq" id="WP_282334906.1">
    <property type="nucleotide sequence ID" value="NZ_JASBRG010000007.1"/>
</dbReference>
<evidence type="ECO:0000313" key="2">
    <source>
        <dbReference type="EMBL" id="MDI3320804.1"/>
    </source>
</evidence>
<comment type="caution">
    <text evidence="2">The sequence shown here is derived from an EMBL/GenBank/DDBJ whole genome shotgun (WGS) entry which is preliminary data.</text>
</comment>
<dbReference type="Proteomes" id="UP001226434">
    <property type="component" value="Unassembled WGS sequence"/>
</dbReference>
<accession>A0ABT6RFZ1</accession>
<keyword evidence="3" id="KW-1185">Reference proteome</keyword>
<feature type="compositionally biased region" description="Basic and acidic residues" evidence="1">
    <location>
        <begin position="1"/>
        <end position="14"/>
    </location>
</feature>
<evidence type="ECO:0000313" key="3">
    <source>
        <dbReference type="Proteomes" id="UP001226434"/>
    </source>
</evidence>
<feature type="region of interest" description="Disordered" evidence="1">
    <location>
        <begin position="1"/>
        <end position="64"/>
    </location>
</feature>
<organism evidence="2 3">
    <name type="scientific">Pinibacter soli</name>
    <dbReference type="NCBI Taxonomy" id="3044211"/>
    <lineage>
        <taxon>Bacteria</taxon>
        <taxon>Pseudomonadati</taxon>
        <taxon>Bacteroidota</taxon>
        <taxon>Chitinophagia</taxon>
        <taxon>Chitinophagales</taxon>
        <taxon>Chitinophagaceae</taxon>
        <taxon>Pinibacter</taxon>
    </lineage>
</organism>
<protein>
    <submittedName>
        <fullName evidence="2">Uncharacterized protein</fullName>
    </submittedName>
</protein>
<proteinExistence type="predicted"/>
<evidence type="ECO:0000256" key="1">
    <source>
        <dbReference type="SAM" id="MobiDB-lite"/>
    </source>
</evidence>
<name>A0ABT6RFZ1_9BACT</name>
<gene>
    <name evidence="2" type="ORF">QJ048_13520</name>
</gene>
<feature type="compositionally biased region" description="Basic and acidic residues" evidence="1">
    <location>
        <begin position="39"/>
        <end position="51"/>
    </location>
</feature>
<dbReference type="EMBL" id="JASBRG010000007">
    <property type="protein sequence ID" value="MDI3320804.1"/>
    <property type="molecule type" value="Genomic_DNA"/>
</dbReference>
<reference evidence="2 3" key="1">
    <citation type="submission" date="2023-05" db="EMBL/GenBank/DDBJ databases">
        <title>Genome sequence of Pinibacter sp. MAH-24.</title>
        <authorList>
            <person name="Huq M.A."/>
        </authorList>
    </citation>
    <scope>NUCLEOTIDE SEQUENCE [LARGE SCALE GENOMIC DNA]</scope>
    <source>
        <strain evidence="2 3">MAH-24</strain>
    </source>
</reference>
<sequence length="64" mass="7318">MKNDNKFRVKDEKQPTLPNEDFEGEDKAPGEEQGMSELVTERDIKGKKNDGDPELESDQPVKQQ</sequence>